<dbReference type="PANTHER" id="PTHR10159">
    <property type="entry name" value="DUAL SPECIFICITY PROTEIN PHOSPHATASE"/>
    <property type="match status" value="1"/>
</dbReference>
<dbReference type="SUPFAM" id="SSF52799">
    <property type="entry name" value="(Phosphotyrosine protein) phosphatases II"/>
    <property type="match status" value="1"/>
</dbReference>
<evidence type="ECO:0000313" key="7">
    <source>
        <dbReference type="Proteomes" id="UP000008983"/>
    </source>
</evidence>
<dbReference type="PANTHER" id="PTHR10159:SF511">
    <property type="entry name" value="DUAL SPECIFICITY PROTEIN PHOSPHATASE 1"/>
    <property type="match status" value="1"/>
</dbReference>
<dbReference type="GO" id="GO:0033550">
    <property type="term" value="F:MAP kinase tyrosine phosphatase activity"/>
    <property type="evidence" value="ECO:0007669"/>
    <property type="project" value="TreeGrafter"/>
</dbReference>
<evidence type="ECO:0000256" key="2">
    <source>
        <dbReference type="ARBA" id="ARBA00013064"/>
    </source>
</evidence>
<dbReference type="Proteomes" id="UP000008983">
    <property type="component" value="Unassembled WGS sequence"/>
</dbReference>
<keyword evidence="4" id="KW-0904">Protein phosphatase</keyword>
<reference evidence="6 7" key="1">
    <citation type="submission" date="2011-07" db="EMBL/GenBank/DDBJ databases">
        <authorList>
            <person name="Coyne R."/>
            <person name="Brami D."/>
            <person name="Johnson J."/>
            <person name="Hostetler J."/>
            <person name="Hannick L."/>
            <person name="Clark T."/>
            <person name="Cassidy-Hanley D."/>
            <person name="Inman J."/>
        </authorList>
    </citation>
    <scope>NUCLEOTIDE SEQUENCE [LARGE SCALE GENOMIC DNA]</scope>
    <source>
        <strain evidence="6 7">G5</strain>
    </source>
</reference>
<dbReference type="OrthoDB" id="10252009at2759"/>
<evidence type="ECO:0000256" key="1">
    <source>
        <dbReference type="ARBA" id="ARBA00008601"/>
    </source>
</evidence>
<evidence type="ECO:0000256" key="3">
    <source>
        <dbReference type="ARBA" id="ARBA00022801"/>
    </source>
</evidence>
<gene>
    <name evidence="6" type="ORF">IMG5_063620</name>
</gene>
<dbReference type="InParanoid" id="G0QP34"/>
<proteinExistence type="inferred from homology"/>
<feature type="domain" description="Dual specificity phosphatase catalytic" evidence="5">
    <location>
        <begin position="34"/>
        <end position="115"/>
    </location>
</feature>
<dbReference type="InterPro" id="IPR000340">
    <property type="entry name" value="Dual-sp_phosphatase_cat-dom"/>
</dbReference>
<dbReference type="GO" id="GO:0005737">
    <property type="term" value="C:cytoplasm"/>
    <property type="evidence" value="ECO:0007669"/>
    <property type="project" value="TreeGrafter"/>
</dbReference>
<protein>
    <recommendedName>
        <fullName evidence="2">protein-tyrosine-phosphatase</fullName>
        <ecNumber evidence="2">3.1.3.48</ecNumber>
    </recommendedName>
</protein>
<comment type="similarity">
    <text evidence="1">Belongs to the protein-tyrosine phosphatase family. Non-receptor class dual specificity subfamily.</text>
</comment>
<dbReference type="RefSeq" id="XP_004037007.1">
    <property type="nucleotide sequence ID" value="XM_004036959.1"/>
</dbReference>
<dbReference type="GO" id="GO:0043409">
    <property type="term" value="P:negative regulation of MAPK cascade"/>
    <property type="evidence" value="ECO:0007669"/>
    <property type="project" value="TreeGrafter"/>
</dbReference>
<name>G0QP34_ICHMU</name>
<dbReference type="Gene3D" id="3.90.190.10">
    <property type="entry name" value="Protein tyrosine phosphatase superfamily"/>
    <property type="match status" value="1"/>
</dbReference>
<dbReference type="eggNOG" id="KOG1716">
    <property type="taxonomic scope" value="Eukaryota"/>
</dbReference>
<dbReference type="PROSITE" id="PS00383">
    <property type="entry name" value="TYR_PHOSPHATASE_1"/>
    <property type="match status" value="1"/>
</dbReference>
<dbReference type="GO" id="GO:0008330">
    <property type="term" value="F:protein tyrosine/threonine phosphatase activity"/>
    <property type="evidence" value="ECO:0007669"/>
    <property type="project" value="TreeGrafter"/>
</dbReference>
<dbReference type="CDD" id="cd14498">
    <property type="entry name" value="DSP"/>
    <property type="match status" value="1"/>
</dbReference>
<keyword evidence="7" id="KW-1185">Reference proteome</keyword>
<dbReference type="GeneID" id="14909194"/>
<dbReference type="InterPro" id="IPR029021">
    <property type="entry name" value="Prot-tyrosine_phosphatase-like"/>
</dbReference>
<organism evidence="6 7">
    <name type="scientific">Ichthyophthirius multifiliis</name>
    <name type="common">White spot disease agent</name>
    <name type="synonym">Ich</name>
    <dbReference type="NCBI Taxonomy" id="5932"/>
    <lineage>
        <taxon>Eukaryota</taxon>
        <taxon>Sar</taxon>
        <taxon>Alveolata</taxon>
        <taxon>Ciliophora</taxon>
        <taxon>Intramacronucleata</taxon>
        <taxon>Oligohymenophorea</taxon>
        <taxon>Hymenostomatida</taxon>
        <taxon>Ophryoglenina</taxon>
        <taxon>Ichthyophthirius</taxon>
    </lineage>
</organism>
<accession>G0QP34</accession>
<dbReference type="EC" id="3.1.3.48" evidence="2"/>
<evidence type="ECO:0000313" key="6">
    <source>
        <dbReference type="EMBL" id="EGR33021.1"/>
    </source>
</evidence>
<sequence length="157" mass="18187">MNEVQLLKNEQKKKKKLSTIFTQDGIPNKIVENLYLGSVGSAWQKNSLIQHQIKYVLTILDCQEPVFPDIIEQHKIIRVYDNLTQNIIQYFDESVQENKNVLVHCYKGKSRSASISKTPNIANISKYLETIQKSLHVYYVQISFLSSWSHFAKILSV</sequence>
<evidence type="ECO:0000256" key="4">
    <source>
        <dbReference type="ARBA" id="ARBA00022912"/>
    </source>
</evidence>
<evidence type="ECO:0000259" key="5">
    <source>
        <dbReference type="Pfam" id="PF00782"/>
    </source>
</evidence>
<dbReference type="InterPro" id="IPR016130">
    <property type="entry name" value="Tyr_Pase_AS"/>
</dbReference>
<dbReference type="GO" id="GO:0017017">
    <property type="term" value="F:MAP kinase tyrosine/serine/threonine phosphatase activity"/>
    <property type="evidence" value="ECO:0007669"/>
    <property type="project" value="TreeGrafter"/>
</dbReference>
<dbReference type="Pfam" id="PF00782">
    <property type="entry name" value="DSPc"/>
    <property type="match status" value="1"/>
</dbReference>
<dbReference type="AlphaFoldDB" id="G0QP34"/>
<dbReference type="STRING" id="857967.G0QP34"/>
<keyword evidence="3" id="KW-0378">Hydrolase</keyword>
<dbReference type="EMBL" id="GL983521">
    <property type="protein sequence ID" value="EGR33021.1"/>
    <property type="molecule type" value="Genomic_DNA"/>
</dbReference>